<accession>A0ABQ4JBM4</accession>
<protein>
    <recommendedName>
        <fullName evidence="3">Antitoxin HicB</fullName>
    </recommendedName>
</protein>
<evidence type="ECO:0000313" key="1">
    <source>
        <dbReference type="EMBL" id="GIJ27411.1"/>
    </source>
</evidence>
<comment type="caution">
    <text evidence="1">The sequence shown here is derived from an EMBL/GenBank/DDBJ whole genome shotgun (WGS) entry which is preliminary data.</text>
</comment>
<dbReference type="SUPFAM" id="SSF143100">
    <property type="entry name" value="TTHA1013/TTHA0281-like"/>
    <property type="match status" value="1"/>
</dbReference>
<dbReference type="EMBL" id="BOPC01000032">
    <property type="protein sequence ID" value="GIJ27411.1"/>
    <property type="molecule type" value="Genomic_DNA"/>
</dbReference>
<dbReference type="Proteomes" id="UP000653076">
    <property type="component" value="Unassembled WGS sequence"/>
</dbReference>
<evidence type="ECO:0008006" key="3">
    <source>
        <dbReference type="Google" id="ProtNLM"/>
    </source>
</evidence>
<keyword evidence="2" id="KW-1185">Reference proteome</keyword>
<proteinExistence type="predicted"/>
<gene>
    <name evidence="1" type="ORF">Vqi01_25730</name>
</gene>
<sequence>MKSYLVHAEREGRFWLLRVPELDIMTQARRLTEADEMARDLIATWLDIAPDTFTIDLEVALPDELAQRRDHARQLRDEADRLRTLAADEFRDVVREAHEAGLSVRELAVALKLSHQRAQQILTEARERRSA</sequence>
<organism evidence="1 2">
    <name type="scientific">Micromonospora qiuiae</name>
    <dbReference type="NCBI Taxonomy" id="502268"/>
    <lineage>
        <taxon>Bacteria</taxon>
        <taxon>Bacillati</taxon>
        <taxon>Actinomycetota</taxon>
        <taxon>Actinomycetes</taxon>
        <taxon>Micromonosporales</taxon>
        <taxon>Micromonosporaceae</taxon>
        <taxon>Micromonospora</taxon>
    </lineage>
</organism>
<name>A0ABQ4JBM4_9ACTN</name>
<dbReference type="InterPro" id="IPR035069">
    <property type="entry name" value="TTHA1013/TTHA0281-like"/>
</dbReference>
<reference evidence="1 2" key="1">
    <citation type="submission" date="2021-01" db="EMBL/GenBank/DDBJ databases">
        <title>Whole genome shotgun sequence of Verrucosispora qiuiae NBRC 106684.</title>
        <authorList>
            <person name="Komaki H."/>
            <person name="Tamura T."/>
        </authorList>
    </citation>
    <scope>NUCLEOTIDE SEQUENCE [LARGE SCALE GENOMIC DNA]</scope>
    <source>
        <strain evidence="1 2">NBRC 106684</strain>
    </source>
</reference>
<evidence type="ECO:0000313" key="2">
    <source>
        <dbReference type="Proteomes" id="UP000653076"/>
    </source>
</evidence>
<dbReference type="RefSeq" id="WP_204034981.1">
    <property type="nucleotide sequence ID" value="NZ_BOPC01000032.1"/>
</dbReference>